<dbReference type="AlphaFoldDB" id="A0A396RYG0"/>
<gene>
    <name evidence="2" type="ORF">C2846_18380</name>
</gene>
<feature type="non-terminal residue" evidence="2">
    <location>
        <position position="1"/>
    </location>
</feature>
<dbReference type="CDD" id="cd01948">
    <property type="entry name" value="EAL"/>
    <property type="match status" value="1"/>
</dbReference>
<dbReference type="Gene3D" id="3.20.20.450">
    <property type="entry name" value="EAL domain"/>
    <property type="match status" value="1"/>
</dbReference>
<comment type="caution">
    <text evidence="2">The sequence shown here is derived from an EMBL/GenBank/DDBJ whole genome shotgun (WGS) entry which is preliminary data.</text>
</comment>
<dbReference type="PANTHER" id="PTHR33121:SF70">
    <property type="entry name" value="SIGNALING PROTEIN YKOW"/>
    <property type="match status" value="1"/>
</dbReference>
<protein>
    <recommendedName>
        <fullName evidence="1">EAL domain-containing protein</fullName>
    </recommendedName>
</protein>
<evidence type="ECO:0000313" key="2">
    <source>
        <dbReference type="EMBL" id="RHW19523.1"/>
    </source>
</evidence>
<sequence length="119" mass="13176">VRIALDDFGTGFSSLGYLHRYPLHIIKVDKSFVSMEPDNERLKAISRAIIGLGRGLEMDVIAEGIETAEQMAFLDQEGCHFVQGYWFSRPQSARQLEPVLASLAGSVAGVDRLRPTLIN</sequence>
<keyword evidence="3" id="KW-1185">Reference proteome</keyword>
<dbReference type="InterPro" id="IPR035919">
    <property type="entry name" value="EAL_sf"/>
</dbReference>
<reference evidence="2 3" key="1">
    <citation type="submission" date="2018-06" db="EMBL/GenBank/DDBJ databases">
        <title>Pseudomonas jilinensis sp. nov., isolated from the production water of Jilin Oilfield in China.</title>
        <authorList>
            <person name="Wang J."/>
        </authorList>
    </citation>
    <scope>NUCLEOTIDE SEQUENCE [LARGE SCALE GENOMIC DNA]</scope>
    <source>
        <strain evidence="2 3">JS15-10A1</strain>
    </source>
</reference>
<dbReference type="RefSeq" id="WP_131038244.1">
    <property type="nucleotide sequence ID" value="NZ_QJSA01000033.1"/>
</dbReference>
<dbReference type="InterPro" id="IPR050706">
    <property type="entry name" value="Cyclic-di-GMP_PDE-like"/>
</dbReference>
<dbReference type="Pfam" id="PF00563">
    <property type="entry name" value="EAL"/>
    <property type="match status" value="1"/>
</dbReference>
<dbReference type="InterPro" id="IPR001633">
    <property type="entry name" value="EAL_dom"/>
</dbReference>
<dbReference type="OrthoDB" id="9804951at2"/>
<dbReference type="SMART" id="SM00052">
    <property type="entry name" value="EAL"/>
    <property type="match status" value="1"/>
</dbReference>
<accession>A0A396RYG0</accession>
<proteinExistence type="predicted"/>
<dbReference type="PROSITE" id="PS50883">
    <property type="entry name" value="EAL"/>
    <property type="match status" value="1"/>
</dbReference>
<dbReference type="EMBL" id="QJSA01000033">
    <property type="protein sequence ID" value="RHW19523.1"/>
    <property type="molecule type" value="Genomic_DNA"/>
</dbReference>
<dbReference type="SUPFAM" id="SSF141868">
    <property type="entry name" value="EAL domain-like"/>
    <property type="match status" value="1"/>
</dbReference>
<organism evidence="2 3">
    <name type="scientific">Pseudomonas jilinensis</name>
    <dbReference type="NCBI Taxonomy" id="2078689"/>
    <lineage>
        <taxon>Bacteria</taxon>
        <taxon>Pseudomonadati</taxon>
        <taxon>Pseudomonadota</taxon>
        <taxon>Gammaproteobacteria</taxon>
        <taxon>Pseudomonadales</taxon>
        <taxon>Pseudomonadaceae</taxon>
        <taxon>Pseudomonas</taxon>
    </lineage>
</organism>
<evidence type="ECO:0000313" key="3">
    <source>
        <dbReference type="Proteomes" id="UP000265745"/>
    </source>
</evidence>
<dbReference type="Proteomes" id="UP000265745">
    <property type="component" value="Unassembled WGS sequence"/>
</dbReference>
<dbReference type="PANTHER" id="PTHR33121">
    <property type="entry name" value="CYCLIC DI-GMP PHOSPHODIESTERASE PDEF"/>
    <property type="match status" value="1"/>
</dbReference>
<evidence type="ECO:0000259" key="1">
    <source>
        <dbReference type="PROSITE" id="PS50883"/>
    </source>
</evidence>
<dbReference type="GO" id="GO:0071111">
    <property type="term" value="F:cyclic-guanylate-specific phosphodiesterase activity"/>
    <property type="evidence" value="ECO:0007669"/>
    <property type="project" value="InterPro"/>
</dbReference>
<feature type="domain" description="EAL" evidence="1">
    <location>
        <begin position="1"/>
        <end position="104"/>
    </location>
</feature>
<name>A0A396RYG0_9PSED</name>